<dbReference type="InterPro" id="IPR005331">
    <property type="entry name" value="Sulfotransferase"/>
</dbReference>
<dbReference type="Proteomes" id="UP001331761">
    <property type="component" value="Unassembled WGS sequence"/>
</dbReference>
<dbReference type="PANTHER" id="PTHR22900:SF5">
    <property type="entry name" value="PROTEIN CBG14245"/>
    <property type="match status" value="1"/>
</dbReference>
<protein>
    <recommendedName>
        <fullName evidence="3">Sulfotransferase</fullName>
    </recommendedName>
</protein>
<comment type="caution">
    <text evidence="1">The sequence shown here is derived from an EMBL/GenBank/DDBJ whole genome shotgun (WGS) entry which is preliminary data.</text>
</comment>
<gene>
    <name evidence="1" type="ORF">GCK32_008257</name>
</gene>
<proteinExistence type="predicted"/>
<dbReference type="GO" id="GO:1902884">
    <property type="term" value="P:positive regulation of response to oxidative stress"/>
    <property type="evidence" value="ECO:0007669"/>
    <property type="project" value="InterPro"/>
</dbReference>
<evidence type="ECO:0008006" key="3">
    <source>
        <dbReference type="Google" id="ProtNLM"/>
    </source>
</evidence>
<dbReference type="InterPro" id="IPR007669">
    <property type="entry name" value="Chst-1-like"/>
</dbReference>
<dbReference type="GO" id="GO:0016020">
    <property type="term" value="C:membrane"/>
    <property type="evidence" value="ECO:0007669"/>
    <property type="project" value="InterPro"/>
</dbReference>
<evidence type="ECO:0000313" key="1">
    <source>
        <dbReference type="EMBL" id="KAK5965004.1"/>
    </source>
</evidence>
<sequence>VAPDYHLSFCRIEKVMTTIFDGIFCYINNKTEFEASNRKISTELYQTRFCGNGNVYPNLTGVDEAIGTRRTEFVVVRHPIDRFLSGFADKCIRLARREPSMCYSCNGNMECFVSALAKQMDEFYSKGTTRHSYELYHFAPQTWYCDFASHLEKYIILKYESGAQGIARMANKFDSIFRRAGVPKIIRKEIHKELLVERNNHSTVGTAERRQAEEILMSNLALLTRVTQIFYYDFIVFGFELPILI</sequence>
<dbReference type="EMBL" id="WIXE01025102">
    <property type="protein sequence ID" value="KAK5965004.1"/>
    <property type="molecule type" value="Genomic_DNA"/>
</dbReference>
<dbReference type="PANTHER" id="PTHR22900">
    <property type="entry name" value="PROTEIN CBG14245-RELATED"/>
    <property type="match status" value="1"/>
</dbReference>
<dbReference type="GO" id="GO:0050650">
    <property type="term" value="P:chondroitin sulfate proteoglycan biosynthetic process"/>
    <property type="evidence" value="ECO:0007669"/>
    <property type="project" value="InterPro"/>
</dbReference>
<reference evidence="1 2" key="1">
    <citation type="submission" date="2019-10" db="EMBL/GenBank/DDBJ databases">
        <title>Assembly and Annotation for the nematode Trichostrongylus colubriformis.</title>
        <authorList>
            <person name="Martin J."/>
        </authorList>
    </citation>
    <scope>NUCLEOTIDE SEQUENCE [LARGE SCALE GENOMIC DNA]</scope>
    <source>
        <strain evidence="1">G859</strain>
        <tissue evidence="1">Whole worm</tissue>
    </source>
</reference>
<accession>A0AAN8EWZ0</accession>
<dbReference type="AlphaFoldDB" id="A0AAN8EWZ0"/>
<feature type="non-terminal residue" evidence="1">
    <location>
        <position position="1"/>
    </location>
</feature>
<keyword evidence="2" id="KW-1185">Reference proteome</keyword>
<dbReference type="Pfam" id="PF03567">
    <property type="entry name" value="Sulfotransfer_2"/>
    <property type="match status" value="1"/>
</dbReference>
<evidence type="ECO:0000313" key="2">
    <source>
        <dbReference type="Proteomes" id="UP001331761"/>
    </source>
</evidence>
<organism evidence="1 2">
    <name type="scientific">Trichostrongylus colubriformis</name>
    <name type="common">Black scour worm</name>
    <dbReference type="NCBI Taxonomy" id="6319"/>
    <lineage>
        <taxon>Eukaryota</taxon>
        <taxon>Metazoa</taxon>
        <taxon>Ecdysozoa</taxon>
        <taxon>Nematoda</taxon>
        <taxon>Chromadorea</taxon>
        <taxon>Rhabditida</taxon>
        <taxon>Rhabditina</taxon>
        <taxon>Rhabditomorpha</taxon>
        <taxon>Strongyloidea</taxon>
        <taxon>Trichostrongylidae</taxon>
        <taxon>Trichostrongylus</taxon>
    </lineage>
</organism>
<name>A0AAN8EWZ0_TRICO</name>
<dbReference type="GO" id="GO:0047756">
    <property type="term" value="F:chondroitin 4-sulfotransferase activity"/>
    <property type="evidence" value="ECO:0007669"/>
    <property type="project" value="InterPro"/>
</dbReference>